<accession>A0A5J4JEI5</accession>
<dbReference type="EC" id="6.1.1.19" evidence="1"/>
<name>A0A5J4JEI5_9BACI</name>
<dbReference type="GO" id="GO:0004814">
    <property type="term" value="F:arginine-tRNA ligase activity"/>
    <property type="evidence" value="ECO:0007669"/>
    <property type="project" value="UniProtKB-EC"/>
</dbReference>
<evidence type="ECO:0000256" key="4">
    <source>
        <dbReference type="ARBA" id="ARBA00022840"/>
    </source>
</evidence>
<dbReference type="InterPro" id="IPR008909">
    <property type="entry name" value="DALR_anticod-bd"/>
</dbReference>
<sequence length="65" mass="7687">MEEYDPSQIAKYLIERAKVFNKYYASVRILENQNLRYSRLALVLSVKIVLKEGLRLLEIKAPKEM</sequence>
<evidence type="ECO:0000256" key="5">
    <source>
        <dbReference type="ARBA" id="ARBA00049339"/>
    </source>
</evidence>
<dbReference type="GO" id="GO:0006420">
    <property type="term" value="P:arginyl-tRNA aminoacylation"/>
    <property type="evidence" value="ECO:0007669"/>
    <property type="project" value="InterPro"/>
</dbReference>
<dbReference type="PANTHER" id="PTHR11956:SF5">
    <property type="entry name" value="ARGININE--TRNA LIGASE, CYTOPLASMIC"/>
    <property type="match status" value="1"/>
</dbReference>
<dbReference type="Proteomes" id="UP000391919">
    <property type="component" value="Unassembled WGS sequence"/>
</dbReference>
<comment type="catalytic activity">
    <reaction evidence="5">
        <text>tRNA(Arg) + L-arginine + ATP = L-arginyl-tRNA(Arg) + AMP + diphosphate</text>
        <dbReference type="Rhea" id="RHEA:20301"/>
        <dbReference type="Rhea" id="RHEA-COMP:9658"/>
        <dbReference type="Rhea" id="RHEA-COMP:9673"/>
        <dbReference type="ChEBI" id="CHEBI:30616"/>
        <dbReference type="ChEBI" id="CHEBI:32682"/>
        <dbReference type="ChEBI" id="CHEBI:33019"/>
        <dbReference type="ChEBI" id="CHEBI:78442"/>
        <dbReference type="ChEBI" id="CHEBI:78513"/>
        <dbReference type="ChEBI" id="CHEBI:456215"/>
        <dbReference type="EC" id="6.1.1.19"/>
    </reaction>
</comment>
<comment type="caution">
    <text evidence="7">The sequence shown here is derived from an EMBL/GenBank/DDBJ whole genome shotgun (WGS) entry which is preliminary data.</text>
</comment>
<dbReference type="RefSeq" id="WP_253718581.1">
    <property type="nucleotide sequence ID" value="NZ_BKZP01000008.1"/>
</dbReference>
<evidence type="ECO:0000259" key="6">
    <source>
        <dbReference type="SMART" id="SM00836"/>
    </source>
</evidence>
<keyword evidence="2" id="KW-0436">Ligase</keyword>
<keyword evidence="8" id="KW-1185">Reference proteome</keyword>
<evidence type="ECO:0000256" key="1">
    <source>
        <dbReference type="ARBA" id="ARBA00012837"/>
    </source>
</evidence>
<organism evidence="7 8">
    <name type="scientific">Weizmannia acidilactici</name>
    <dbReference type="NCBI Taxonomy" id="2607726"/>
    <lineage>
        <taxon>Bacteria</taxon>
        <taxon>Bacillati</taxon>
        <taxon>Bacillota</taxon>
        <taxon>Bacilli</taxon>
        <taxon>Bacillales</taxon>
        <taxon>Bacillaceae</taxon>
        <taxon>Heyndrickxia</taxon>
    </lineage>
</organism>
<dbReference type="InterPro" id="IPR001278">
    <property type="entry name" value="Arg-tRNA-ligase"/>
</dbReference>
<evidence type="ECO:0000313" key="8">
    <source>
        <dbReference type="Proteomes" id="UP000391919"/>
    </source>
</evidence>
<dbReference type="GO" id="GO:0005524">
    <property type="term" value="F:ATP binding"/>
    <property type="evidence" value="ECO:0007669"/>
    <property type="project" value="UniProtKB-KW"/>
</dbReference>
<dbReference type="AlphaFoldDB" id="A0A5J4JEI5"/>
<gene>
    <name evidence="7" type="ORF">BpJC7_01430</name>
</gene>
<keyword evidence="3" id="KW-0547">Nucleotide-binding</keyword>
<dbReference type="SMART" id="SM00836">
    <property type="entry name" value="DALR_1"/>
    <property type="match status" value="1"/>
</dbReference>
<protein>
    <recommendedName>
        <fullName evidence="1">arginine--tRNA ligase</fullName>
        <ecNumber evidence="1">6.1.1.19</ecNumber>
    </recommendedName>
</protein>
<feature type="domain" description="DALR anticodon binding" evidence="6">
    <location>
        <begin position="2"/>
        <end position="65"/>
    </location>
</feature>
<dbReference type="InterPro" id="IPR009080">
    <property type="entry name" value="tRNAsynth_Ia_anticodon-bd"/>
</dbReference>
<dbReference type="SUPFAM" id="SSF47323">
    <property type="entry name" value="Anticodon-binding domain of a subclass of class I aminoacyl-tRNA synthetases"/>
    <property type="match status" value="1"/>
</dbReference>
<evidence type="ECO:0000256" key="3">
    <source>
        <dbReference type="ARBA" id="ARBA00022741"/>
    </source>
</evidence>
<evidence type="ECO:0000313" key="7">
    <source>
        <dbReference type="EMBL" id="GER68840.1"/>
    </source>
</evidence>
<dbReference type="Gene3D" id="1.10.730.10">
    <property type="entry name" value="Isoleucyl-tRNA Synthetase, Domain 1"/>
    <property type="match status" value="1"/>
</dbReference>
<dbReference type="EMBL" id="BKZQ01000002">
    <property type="protein sequence ID" value="GER68840.1"/>
    <property type="molecule type" value="Genomic_DNA"/>
</dbReference>
<evidence type="ECO:0000256" key="2">
    <source>
        <dbReference type="ARBA" id="ARBA00022598"/>
    </source>
</evidence>
<dbReference type="PANTHER" id="PTHR11956">
    <property type="entry name" value="ARGINYL-TRNA SYNTHETASE"/>
    <property type="match status" value="1"/>
</dbReference>
<dbReference type="Pfam" id="PF05746">
    <property type="entry name" value="DALR_1"/>
    <property type="match status" value="1"/>
</dbReference>
<proteinExistence type="predicted"/>
<keyword evidence="4" id="KW-0067">ATP-binding</keyword>
<reference evidence="7 8" key="1">
    <citation type="submission" date="2019-09" db="EMBL/GenBank/DDBJ databases">
        <title>Draft genome sequence of Bacillus sp. JC-7.</title>
        <authorList>
            <person name="Tanaka N."/>
            <person name="Shiwa Y."/>
            <person name="Fujita N."/>
            <person name="Tanasupawat S."/>
        </authorList>
    </citation>
    <scope>NUCLEOTIDE SEQUENCE [LARGE SCALE GENOMIC DNA]</scope>
    <source>
        <strain evidence="7 8">JC-7</strain>
    </source>
</reference>